<accession>A0A6N1NG77</accession>
<sequence>MSIDITKQINDLTNKLKKRNAKELIPLPNTGPVTFSDESYDELKKYLGTESFDDRTVITRMVFDYLQTILELGVVPNKRQIELADNLARKCQNYSDNQRSDLIPHIRPILFKKDDLRIECFINHLEQLNPLNLEQASKEKLEKFNDYIQRSGVTKKMVEDKINTNPQILDALQINPNFTGNLEKSFLTNINLSSKIRNNMSNTTQTNNVATQKSTIRNMNTRNNSNKNIANVKLVPGNTASEQLMSVDIPLPPSSENIQSTSYTSKRNKMNLSESAPNQTDIQDMLDRISRHLKKLDTGKDLESSTPVRILEIPDNAGNIVARISVECLLNHSSADKSYPRLQNNDECTAAVRNYLNAEGNMIDLKKLIDTSLRDENATDFVTSTDFYKNLYNFNISMVSYIANDVDFKNLTADSQRTVLQGVQDFISQSVQYLSAYMATYRVINDDLLKSSYDLLYLMNTLTFRTASVGRTIDDLILLYDRLVTAISDNITIYNGIDKDKLKQYKDLEPTDQTARDITNLYAELTSRLDLLSSQKEQLQKNVALINTDSNNLQQFATSNVKDIVSKIDTRAIYRSVPTTTEQISRTNNANVVTRTNNANVTVGNNQTSATKTETSPPPPAAVTQGSSGNIGQNGGYLTGPTTGSTVPSTTNRSGRRRF</sequence>
<reference evidence="3" key="1">
    <citation type="submission" date="2017-06" db="EMBL/GenBank/DDBJ databases">
        <authorList>
            <person name="Assis F.L."/>
            <person name="Abrahao J.S."/>
            <person name="Silva L."/>
            <person name="Khalil J.B."/>
            <person name="Rodrigues R."/>
            <person name="Silva L.S."/>
            <person name="Boratto P."/>
            <person name="Andrade M."/>
            <person name="Kroon E.G."/>
            <person name="Ribeiro B."/>
            <person name="Bergier I."/>
            <person name="Seligmann H."/>
            <person name="Ghigo E."/>
            <person name="Colson P."/>
            <person name="Levasseur A."/>
            <person name="Raoult D."/>
            <person name="Scola B.L."/>
        </authorList>
    </citation>
    <scope>NUCLEOTIDE SEQUENCE</scope>
    <source>
        <strain evidence="3">Deep ocean</strain>
    </source>
</reference>
<evidence type="ECO:0000256" key="1">
    <source>
        <dbReference type="SAM" id="Coils"/>
    </source>
</evidence>
<name>A0A6N1NG77_9VIRU</name>
<organism evidence="3">
    <name type="scientific">Tupanvirus deep ocean</name>
    <dbReference type="NCBI Taxonomy" id="2126984"/>
    <lineage>
        <taxon>Viruses</taxon>
        <taxon>Varidnaviria</taxon>
        <taxon>Bamfordvirae</taxon>
        <taxon>Nucleocytoviricota</taxon>
        <taxon>Megaviricetes</taxon>
        <taxon>Imitervirales</taxon>
        <taxon>Mimiviridae</taxon>
        <taxon>Megamimivirinae</taxon>
        <taxon>Tupanvirus</taxon>
        <taxon>Tupanvirus altamarinense</taxon>
    </lineage>
</organism>
<proteinExistence type="predicted"/>
<evidence type="ECO:0000313" key="3">
    <source>
        <dbReference type="EMBL" id="QKU34274.1"/>
    </source>
</evidence>
<dbReference type="GeneID" id="80517586"/>
<reference evidence="3" key="2">
    <citation type="journal article" date="2018" name="Nat. Commun.">
        <title>Tailed giant Tupanvirus possesses the most complete translational apparatus of the known virosphere.</title>
        <authorList>
            <person name="Abrahao J."/>
            <person name="Silva L."/>
            <person name="Silva L.S."/>
            <person name="Khalil J.Y.B."/>
            <person name="Rodrigues R."/>
            <person name="Arantes T."/>
            <person name="Assis F."/>
            <person name="Boratto P."/>
            <person name="Andrade M."/>
            <person name="Kroon E.G."/>
            <person name="Ribeiro B."/>
            <person name="Bergier I."/>
            <person name="Seligmann H."/>
            <person name="Ghigo E."/>
            <person name="Colson P."/>
            <person name="Levasseur A."/>
            <person name="Kroemer G."/>
            <person name="Raoult D."/>
            <person name="La Scola B."/>
        </authorList>
    </citation>
    <scope>NUCLEOTIDE SEQUENCE [LARGE SCALE GENOMIC DNA]</scope>
    <source>
        <strain evidence="3">Deep ocean</strain>
    </source>
</reference>
<feature type="compositionally biased region" description="Low complexity" evidence="2">
    <location>
        <begin position="639"/>
        <end position="651"/>
    </location>
</feature>
<keyword evidence="1" id="KW-0175">Coiled coil</keyword>
<evidence type="ECO:0000256" key="2">
    <source>
        <dbReference type="SAM" id="MobiDB-lite"/>
    </source>
</evidence>
<feature type="coiled-coil region" evidence="1">
    <location>
        <begin position="522"/>
        <end position="549"/>
    </location>
</feature>
<dbReference type="EMBL" id="MF405918">
    <property type="protein sequence ID" value="QKU34274.1"/>
    <property type="molecule type" value="Genomic_DNA"/>
</dbReference>
<protein>
    <submittedName>
        <fullName evidence="3">Uncharacterized protein</fullName>
    </submittedName>
</protein>
<feature type="region of interest" description="Disordered" evidence="2">
    <location>
        <begin position="602"/>
        <end position="659"/>
    </location>
</feature>
<dbReference type="KEGG" id="vg:80517586"/>
<dbReference type="RefSeq" id="YP_010780895.1">
    <property type="nucleotide sequence ID" value="NC_075038.1"/>
</dbReference>